<dbReference type="AlphaFoldDB" id="A0A179VAF3"/>
<protein>
    <submittedName>
        <fullName evidence="1">Uncharacterized protein</fullName>
    </submittedName>
</protein>
<gene>
    <name evidence="1" type="ORF">AWB85_07910</name>
</gene>
<proteinExistence type="predicted"/>
<comment type="caution">
    <text evidence="1">The sequence shown here is derived from an EMBL/GenBank/DDBJ whole genome shotgun (WGS) entry which is preliminary data.</text>
</comment>
<reference evidence="1 2" key="1">
    <citation type="submission" date="2016-01" db="EMBL/GenBank/DDBJ databases">
        <title>Mycobacterium immunogenum strain CD11_6 genome sequencing and assembly.</title>
        <authorList>
            <person name="Kaur G."/>
            <person name="Nair G.R."/>
            <person name="Mayilraj S."/>
        </authorList>
    </citation>
    <scope>NUCLEOTIDE SEQUENCE [LARGE SCALE GENOMIC DNA]</scope>
    <source>
        <strain evidence="1 2">CD11-6</strain>
    </source>
</reference>
<sequence length="166" mass="17600">MVAPPAGANPDFPDLAQYRAVDASTYSAPFGYGNAGVRFRTPDGLHCALIKNVRGGLSSAGCTGNLPGMTGVNAVRADTSGQGTWTQIDLSKPETYQVPDSDGWHDKSVDPASYRLLPAGGKIVYDEISCGVDENSQTACVVSGERFDPPRPDHGFVLKPEGSWHF</sequence>
<evidence type="ECO:0000313" key="2">
    <source>
        <dbReference type="Proteomes" id="UP000186919"/>
    </source>
</evidence>
<evidence type="ECO:0000313" key="1">
    <source>
        <dbReference type="EMBL" id="OAT68889.1"/>
    </source>
</evidence>
<dbReference type="Proteomes" id="UP000186919">
    <property type="component" value="Unassembled WGS sequence"/>
</dbReference>
<accession>A0A179VAF3</accession>
<name>A0A179VAF3_9MYCO</name>
<organism evidence="1 2">
    <name type="scientific">Mycobacteroides immunogenum</name>
    <dbReference type="NCBI Taxonomy" id="83262"/>
    <lineage>
        <taxon>Bacteria</taxon>
        <taxon>Bacillati</taxon>
        <taxon>Actinomycetota</taxon>
        <taxon>Actinomycetes</taxon>
        <taxon>Mycobacteriales</taxon>
        <taxon>Mycobacteriaceae</taxon>
        <taxon>Mycobacteroides</taxon>
    </lineage>
</organism>
<dbReference type="EMBL" id="LQYE01000012">
    <property type="protein sequence ID" value="OAT68889.1"/>
    <property type="molecule type" value="Genomic_DNA"/>
</dbReference>